<evidence type="ECO:0000313" key="5">
    <source>
        <dbReference type="EMBL" id="OWZ82738.1"/>
    </source>
</evidence>
<evidence type="ECO:0000256" key="1">
    <source>
        <dbReference type="PIRSR" id="PIRSR640198-1"/>
    </source>
</evidence>
<protein>
    <submittedName>
        <fullName evidence="5">Cell filamentation protein Fic</fullName>
    </submittedName>
</protein>
<dbReference type="SUPFAM" id="SSF140931">
    <property type="entry name" value="Fic-like"/>
    <property type="match status" value="1"/>
</dbReference>
<evidence type="ECO:0000256" key="2">
    <source>
        <dbReference type="PIRSR" id="PIRSR640198-2"/>
    </source>
</evidence>
<dbReference type="Proteomes" id="UP000214588">
    <property type="component" value="Unassembled WGS sequence"/>
</dbReference>
<evidence type="ECO:0000313" key="6">
    <source>
        <dbReference type="Proteomes" id="UP000214588"/>
    </source>
</evidence>
<dbReference type="OrthoDB" id="9813719at2"/>
<dbReference type="EMBL" id="NIQC01000045">
    <property type="protein sequence ID" value="OWZ82738.1"/>
    <property type="molecule type" value="Genomic_DNA"/>
</dbReference>
<dbReference type="InterPro" id="IPR036597">
    <property type="entry name" value="Fido-like_dom_sf"/>
</dbReference>
<comment type="caution">
    <text evidence="5">The sequence shown here is derived from an EMBL/GenBank/DDBJ whole genome shotgun (WGS) entry which is preliminary data.</text>
</comment>
<feature type="site" description="Important for autoinhibition of adenylyltransferase activity" evidence="3">
    <location>
        <position position="42"/>
    </location>
</feature>
<reference evidence="5 6" key="1">
    <citation type="submission" date="2017-06" db="EMBL/GenBank/DDBJ databases">
        <title>Draft Genome Sequence of Natranaerobius trueperi halophilic, alkalithermophilic bacteria from soda lakes.</title>
        <authorList>
            <person name="Zhao B."/>
        </authorList>
    </citation>
    <scope>NUCLEOTIDE SEQUENCE [LARGE SCALE GENOMIC DNA]</scope>
    <source>
        <strain evidence="5 6">DSM 18760</strain>
    </source>
</reference>
<proteinExistence type="predicted"/>
<evidence type="ECO:0000259" key="4">
    <source>
        <dbReference type="PROSITE" id="PS51459"/>
    </source>
</evidence>
<dbReference type="PANTHER" id="PTHR13504">
    <property type="entry name" value="FIDO DOMAIN-CONTAINING PROTEIN DDB_G0283145"/>
    <property type="match status" value="1"/>
</dbReference>
<accession>A0A226BUM6</accession>
<dbReference type="InterPro" id="IPR040198">
    <property type="entry name" value="Fido_containing"/>
</dbReference>
<evidence type="ECO:0000256" key="3">
    <source>
        <dbReference type="PIRSR" id="PIRSR640198-3"/>
    </source>
</evidence>
<name>A0A226BUM6_9FIRM</name>
<feature type="binding site" evidence="2">
    <location>
        <begin position="176"/>
        <end position="183"/>
    </location>
    <ligand>
        <name>ATP</name>
        <dbReference type="ChEBI" id="CHEBI:30616"/>
    </ligand>
</feature>
<keyword evidence="2" id="KW-0547">Nucleotide-binding</keyword>
<dbReference type="GO" id="GO:0005524">
    <property type="term" value="F:ATP binding"/>
    <property type="evidence" value="ECO:0007669"/>
    <property type="project" value="UniProtKB-KW"/>
</dbReference>
<organism evidence="5 6">
    <name type="scientific">Natranaerobius trueperi</name>
    <dbReference type="NCBI Taxonomy" id="759412"/>
    <lineage>
        <taxon>Bacteria</taxon>
        <taxon>Bacillati</taxon>
        <taxon>Bacillota</taxon>
        <taxon>Clostridia</taxon>
        <taxon>Natranaerobiales</taxon>
        <taxon>Natranaerobiaceae</taxon>
        <taxon>Natranaerobius</taxon>
    </lineage>
</organism>
<keyword evidence="2" id="KW-0067">ATP-binding</keyword>
<dbReference type="InterPro" id="IPR003812">
    <property type="entry name" value="Fido"/>
</dbReference>
<feature type="domain" description="Fido" evidence="4">
    <location>
        <begin position="93"/>
        <end position="230"/>
    </location>
</feature>
<dbReference type="PROSITE" id="PS51459">
    <property type="entry name" value="FIDO"/>
    <property type="match status" value="1"/>
</dbReference>
<dbReference type="Gene3D" id="1.10.3290.10">
    <property type="entry name" value="Fido-like domain"/>
    <property type="match status" value="1"/>
</dbReference>
<gene>
    <name evidence="5" type="ORF">CDO51_12475</name>
</gene>
<dbReference type="RefSeq" id="WP_089024554.1">
    <property type="nucleotide sequence ID" value="NZ_NIQC01000045.1"/>
</dbReference>
<dbReference type="PANTHER" id="PTHR13504:SF38">
    <property type="entry name" value="FIDO DOMAIN-CONTAINING PROTEIN"/>
    <property type="match status" value="1"/>
</dbReference>
<feature type="active site" evidence="1">
    <location>
        <position position="172"/>
    </location>
</feature>
<sequence>MFKELEEKKQRLDEKRPLSKEKITQLKQYFDVEFTYNSNAIEGNTLSLRETKVILEDGITVGKGKSLREHLEVINHKEAIDYIENLIKENADISEKIIKEVHYLVLKGIDNENAGKYRTSNVLISGSDHKPPEHYLVPEKMEKLVSWYKNKKNELHTVDLATYFHHHLTYIHPFIDVNGRLARLLMNLLLLQDGYPLTVIKAEDRESYMEALEFASTEEDYSKLLEVIKKAINDSFETYFYVIGE</sequence>
<keyword evidence="6" id="KW-1185">Reference proteome</keyword>
<dbReference type="Pfam" id="PF02661">
    <property type="entry name" value="Fic"/>
    <property type="match status" value="1"/>
</dbReference>
<dbReference type="AlphaFoldDB" id="A0A226BUM6"/>